<dbReference type="AlphaFoldDB" id="A0A0N1ICK7"/>
<keyword evidence="3" id="KW-0378">Hydrolase</keyword>
<dbReference type="Gene3D" id="3.90.1720.30">
    <property type="entry name" value="PPPDE domains"/>
    <property type="match status" value="1"/>
</dbReference>
<sequence length="629" mass="68913">MSVQSEVTASGDAALYANMESVDSLAGSESVLLPPKAVPTTCHRSRDTRLHLSVNNESTESEHEPPPLTRLVMSEYSVSRPGVLAPYQSRFLSVSCVPVDATTASAACSSPSKEAGVHANASLVAALKPPNEWSIPGTAVRDCFSFVLDHCREKSCNMEVELHVYDLSHGFLEKHGKDLVGIETPGVYHSGIVCYGLELYFEGGIGVAVSGRTRFGNKYKTHHLGTTRRTVTEFSRWITERGLYVNQINDYHPVRHNCHHFANEALQYLVGAHASIPQYLFDTVNALVKTPLGAAVVEATTLTTHGIQSAVSRQMLSRVVERQCSVDMQLSASAACGVLTLPPTAAVVFRVADPCLAKRFLLGISPFIKDLIAKKLVKPAALEVLEETADALVSGVDTISPKLLFNYVEMIVESLLRSPMTAWGPIFNSLRIAILHRICLIACVFHPKLLSILVLAARDFPRLLPDGRLAMLRVLCNLACSTHGAIVYTDSRYRNSWVSLVGLGLMDSCGAVVYTAACLALNLSLGIVITTNPSLRRDMSELYDEHYALRLVTILLYNLRFRSAEKLPEPSFNMALLALYRLMSGNSAALEYVVCHAFKSHYSELLERCQSNESRALVCLIKTLEDLFG</sequence>
<comment type="similarity">
    <text evidence="1">Belongs to the DeSI family.</text>
</comment>
<evidence type="ECO:0000256" key="2">
    <source>
        <dbReference type="ARBA" id="ARBA00022670"/>
    </source>
</evidence>
<evidence type="ECO:0000256" key="3">
    <source>
        <dbReference type="ARBA" id="ARBA00022801"/>
    </source>
</evidence>
<accession>A0A0N1ICK7</accession>
<feature type="domain" description="PPPDE" evidence="4">
    <location>
        <begin position="158"/>
        <end position="301"/>
    </location>
</feature>
<reference evidence="5 6" key="1">
    <citation type="journal article" date="2015" name="PLoS Pathog.">
        <title>Leptomonas seymouri: Adaptations to the Dixenous Life Cycle Analyzed by Genome Sequencing, Transcriptome Profiling and Co-infection with Leishmania donovani.</title>
        <authorList>
            <person name="Kraeva N."/>
            <person name="Butenko A."/>
            <person name="Hlavacova J."/>
            <person name="Kostygov A."/>
            <person name="Myskova J."/>
            <person name="Grybchuk D."/>
            <person name="Lestinova T."/>
            <person name="Votypka J."/>
            <person name="Volf P."/>
            <person name="Opperdoes F."/>
            <person name="Flegontov P."/>
            <person name="Lukes J."/>
            <person name="Yurchenko V."/>
        </authorList>
    </citation>
    <scope>NUCLEOTIDE SEQUENCE [LARGE SCALE GENOMIC DNA]</scope>
    <source>
        <strain evidence="5 6">ATCC 30220</strain>
    </source>
</reference>
<dbReference type="OrthoDB" id="21221at2759"/>
<dbReference type="PANTHER" id="PTHR12378:SF7">
    <property type="entry name" value="DESUMOYLATING ISOPEPTIDASE 1"/>
    <property type="match status" value="1"/>
</dbReference>
<gene>
    <name evidence="5" type="ORF">ABL78_0063</name>
</gene>
<dbReference type="InterPro" id="IPR011989">
    <property type="entry name" value="ARM-like"/>
</dbReference>
<evidence type="ECO:0000313" key="5">
    <source>
        <dbReference type="EMBL" id="KPI90830.1"/>
    </source>
</evidence>
<keyword evidence="6" id="KW-1185">Reference proteome</keyword>
<dbReference type="SMART" id="SM01179">
    <property type="entry name" value="DUF862"/>
    <property type="match status" value="1"/>
</dbReference>
<evidence type="ECO:0000313" key="6">
    <source>
        <dbReference type="Proteomes" id="UP000038009"/>
    </source>
</evidence>
<organism evidence="5 6">
    <name type="scientific">Leptomonas seymouri</name>
    <dbReference type="NCBI Taxonomy" id="5684"/>
    <lineage>
        <taxon>Eukaryota</taxon>
        <taxon>Discoba</taxon>
        <taxon>Euglenozoa</taxon>
        <taxon>Kinetoplastea</taxon>
        <taxon>Metakinetoplastina</taxon>
        <taxon>Trypanosomatida</taxon>
        <taxon>Trypanosomatidae</taxon>
        <taxon>Leishmaniinae</taxon>
        <taxon>Leptomonas</taxon>
    </lineage>
</organism>
<dbReference type="VEuPathDB" id="TriTrypDB:Lsey_0001_0630"/>
<dbReference type="GO" id="GO:0008233">
    <property type="term" value="F:peptidase activity"/>
    <property type="evidence" value="ECO:0007669"/>
    <property type="project" value="UniProtKB-KW"/>
</dbReference>
<evidence type="ECO:0000256" key="1">
    <source>
        <dbReference type="ARBA" id="ARBA00008140"/>
    </source>
</evidence>
<dbReference type="PROSITE" id="PS51858">
    <property type="entry name" value="PPPDE"/>
    <property type="match status" value="1"/>
</dbReference>
<dbReference type="GO" id="GO:0006508">
    <property type="term" value="P:proteolysis"/>
    <property type="evidence" value="ECO:0007669"/>
    <property type="project" value="UniProtKB-KW"/>
</dbReference>
<dbReference type="GO" id="GO:0070646">
    <property type="term" value="P:protein modification by small protein removal"/>
    <property type="evidence" value="ECO:0007669"/>
    <property type="project" value="TreeGrafter"/>
</dbReference>
<dbReference type="EMBL" id="LJSK01000001">
    <property type="protein sequence ID" value="KPI90830.1"/>
    <property type="molecule type" value="Genomic_DNA"/>
</dbReference>
<comment type="caution">
    <text evidence="5">The sequence shown here is derived from an EMBL/GenBank/DDBJ whole genome shotgun (WGS) entry which is preliminary data.</text>
</comment>
<dbReference type="OMA" id="NCVFHTK"/>
<dbReference type="PANTHER" id="PTHR12378">
    <property type="entry name" value="DESUMOYLATING ISOPEPTIDASE"/>
    <property type="match status" value="1"/>
</dbReference>
<dbReference type="InterPro" id="IPR008580">
    <property type="entry name" value="PPPDE_dom"/>
</dbReference>
<keyword evidence="2" id="KW-0645">Protease</keyword>
<dbReference type="Pfam" id="PF05903">
    <property type="entry name" value="Peptidase_C97"/>
    <property type="match status" value="1"/>
</dbReference>
<evidence type="ECO:0000259" key="4">
    <source>
        <dbReference type="PROSITE" id="PS51858"/>
    </source>
</evidence>
<dbReference type="Proteomes" id="UP000038009">
    <property type="component" value="Unassembled WGS sequence"/>
</dbReference>
<protein>
    <recommendedName>
        <fullName evidence="4">PPPDE domain-containing protein</fullName>
    </recommendedName>
</protein>
<dbReference type="Gene3D" id="1.25.10.10">
    <property type="entry name" value="Leucine-rich Repeat Variant"/>
    <property type="match status" value="1"/>
</dbReference>
<proteinExistence type="inferred from homology"/>
<name>A0A0N1ICK7_LEPSE</name>
<dbReference type="InterPro" id="IPR042266">
    <property type="entry name" value="PPPDE_sf"/>
</dbReference>